<feature type="transmembrane region" description="Helical" evidence="9">
    <location>
        <begin position="18"/>
        <end position="36"/>
    </location>
</feature>
<keyword evidence="7 9" id="KW-0472">Membrane</keyword>
<dbReference type="Proteomes" id="UP000193685">
    <property type="component" value="Unassembled WGS sequence"/>
</dbReference>
<comment type="function">
    <text evidence="8">Component of the signal peptidase complex (SPC) which catalyzes the cleavage of N-terminal signal sequences from nascent proteins as they are translocated into the lumen of the endoplasmic reticulum. Dispensable for SPC enzymatic activity.</text>
</comment>
<dbReference type="InterPro" id="IPR009542">
    <property type="entry name" value="Spc1/SPCS1"/>
</dbReference>
<dbReference type="AlphaFoldDB" id="A0A1Y2FQE4"/>
<dbReference type="OrthoDB" id="263893at2759"/>
<dbReference type="GeneID" id="63787591"/>
<evidence type="ECO:0000256" key="1">
    <source>
        <dbReference type="ARBA" id="ARBA00004477"/>
    </source>
</evidence>
<dbReference type="EMBL" id="MCFI01000004">
    <property type="protein sequence ID" value="ORY85544.1"/>
    <property type="molecule type" value="Genomic_DNA"/>
</dbReference>
<comment type="similarity">
    <text evidence="2">Belongs to the SPCS1 family.</text>
</comment>
<keyword evidence="5" id="KW-0256">Endoplasmic reticulum</keyword>
<protein>
    <recommendedName>
        <fullName evidence="3">Signal peptidase complex subunit 1</fullName>
    </recommendedName>
</protein>
<comment type="caution">
    <text evidence="10">The sequence shown here is derived from an EMBL/GenBank/DDBJ whole genome shotgun (WGS) entry which is preliminary data.</text>
</comment>
<feature type="transmembrane region" description="Helical" evidence="9">
    <location>
        <begin position="42"/>
        <end position="65"/>
    </location>
</feature>
<dbReference type="STRING" id="56484.A0A1Y2FQE4"/>
<evidence type="ECO:0000256" key="7">
    <source>
        <dbReference type="ARBA" id="ARBA00023136"/>
    </source>
</evidence>
<keyword evidence="4 9" id="KW-0812">Transmembrane</keyword>
<evidence type="ECO:0000256" key="6">
    <source>
        <dbReference type="ARBA" id="ARBA00022989"/>
    </source>
</evidence>
<keyword evidence="6 9" id="KW-1133">Transmembrane helix</keyword>
<evidence type="ECO:0000256" key="5">
    <source>
        <dbReference type="ARBA" id="ARBA00022824"/>
    </source>
</evidence>
<dbReference type="PANTHER" id="PTHR13202">
    <property type="entry name" value="MICROSOMAL SIGNAL PEPTIDASE 12 KDA SUBUNIT"/>
    <property type="match status" value="1"/>
</dbReference>
<evidence type="ECO:0000256" key="4">
    <source>
        <dbReference type="ARBA" id="ARBA00022692"/>
    </source>
</evidence>
<reference evidence="10 11" key="1">
    <citation type="submission" date="2016-07" db="EMBL/GenBank/DDBJ databases">
        <title>Pervasive Adenine N6-methylation of Active Genes in Fungi.</title>
        <authorList>
            <consortium name="DOE Joint Genome Institute"/>
            <person name="Mondo S.J."/>
            <person name="Dannebaum R.O."/>
            <person name="Kuo R.C."/>
            <person name="Labutti K."/>
            <person name="Haridas S."/>
            <person name="Kuo A."/>
            <person name="Salamov A."/>
            <person name="Ahrendt S.R."/>
            <person name="Lipzen A."/>
            <person name="Sullivan W."/>
            <person name="Andreopoulos W.B."/>
            <person name="Clum A."/>
            <person name="Lindquist E."/>
            <person name="Daum C."/>
            <person name="Ramamoorthy G.K."/>
            <person name="Gryganskyi A."/>
            <person name="Culley D."/>
            <person name="Magnuson J.K."/>
            <person name="James T.Y."/>
            <person name="O'Malley M.A."/>
            <person name="Stajich J.E."/>
            <person name="Spatafora J.W."/>
            <person name="Visel A."/>
            <person name="Grigoriev I.V."/>
        </authorList>
    </citation>
    <scope>NUCLEOTIDE SEQUENCE [LARGE SCALE GENOMIC DNA]</scope>
    <source>
        <strain evidence="10 11">12-1054</strain>
    </source>
</reference>
<evidence type="ECO:0000256" key="8">
    <source>
        <dbReference type="ARBA" id="ARBA00045204"/>
    </source>
</evidence>
<organism evidence="10 11">
    <name type="scientific">Protomyces lactucae-debilis</name>
    <dbReference type="NCBI Taxonomy" id="2754530"/>
    <lineage>
        <taxon>Eukaryota</taxon>
        <taxon>Fungi</taxon>
        <taxon>Dikarya</taxon>
        <taxon>Ascomycota</taxon>
        <taxon>Taphrinomycotina</taxon>
        <taxon>Taphrinomycetes</taxon>
        <taxon>Taphrinales</taxon>
        <taxon>Protomycetaceae</taxon>
        <taxon>Protomyces</taxon>
    </lineage>
</organism>
<gene>
    <name evidence="10" type="ORF">BCR37DRAFT_391317</name>
</gene>
<dbReference type="GO" id="GO:0006465">
    <property type="term" value="P:signal peptide processing"/>
    <property type="evidence" value="ECO:0007669"/>
    <property type="project" value="InterPro"/>
</dbReference>
<evidence type="ECO:0000256" key="2">
    <source>
        <dbReference type="ARBA" id="ARBA00005245"/>
    </source>
</evidence>
<evidence type="ECO:0000313" key="10">
    <source>
        <dbReference type="EMBL" id="ORY85544.1"/>
    </source>
</evidence>
<dbReference type="RefSeq" id="XP_040727026.1">
    <property type="nucleotide sequence ID" value="XM_040870992.1"/>
</dbReference>
<name>A0A1Y2FQE4_PROLT</name>
<keyword evidence="11" id="KW-1185">Reference proteome</keyword>
<accession>A0A1Y2FQE4</accession>
<dbReference type="PANTHER" id="PTHR13202:SF0">
    <property type="entry name" value="SIGNAL PEPTIDASE COMPLEX SUBUNIT 1"/>
    <property type="match status" value="1"/>
</dbReference>
<comment type="subcellular location">
    <subcellularLocation>
        <location evidence="1">Endoplasmic reticulum membrane</location>
        <topology evidence="1">Multi-pass membrane protein</topology>
    </subcellularLocation>
</comment>
<dbReference type="GO" id="GO:0005787">
    <property type="term" value="C:signal peptidase complex"/>
    <property type="evidence" value="ECO:0007669"/>
    <property type="project" value="InterPro"/>
</dbReference>
<dbReference type="Pfam" id="PF06645">
    <property type="entry name" value="SPC12"/>
    <property type="match status" value="1"/>
</dbReference>
<sequence length="100" mass="11308">MDQFGCIDYEGQERALDLMNYSLLASTLLSFFIGFIRHDVWLAVYVFLALSALCLAAIVPPWPYLNQAKETYTWIPSRYQAALKNLQAQLDGEETGKAAK</sequence>
<evidence type="ECO:0000256" key="3">
    <source>
        <dbReference type="ARBA" id="ARBA00017059"/>
    </source>
</evidence>
<evidence type="ECO:0000256" key="9">
    <source>
        <dbReference type="SAM" id="Phobius"/>
    </source>
</evidence>
<dbReference type="GO" id="GO:0045047">
    <property type="term" value="P:protein targeting to ER"/>
    <property type="evidence" value="ECO:0007669"/>
    <property type="project" value="TreeGrafter"/>
</dbReference>
<evidence type="ECO:0000313" key="11">
    <source>
        <dbReference type="Proteomes" id="UP000193685"/>
    </source>
</evidence>
<proteinExistence type="inferred from homology"/>